<dbReference type="PROSITE" id="PS51188">
    <property type="entry name" value="ZF_CR"/>
    <property type="match status" value="1"/>
</dbReference>
<feature type="binding site" evidence="10">
    <location>
        <position position="199"/>
    </location>
    <ligand>
        <name>Zn(2+)</name>
        <dbReference type="ChEBI" id="CHEBI:29105"/>
        <label>2</label>
    </ligand>
</feature>
<protein>
    <recommendedName>
        <fullName evidence="9 10">Chaperone protein DnaJ</fullName>
    </recommendedName>
</protein>
<dbReference type="InterPro" id="IPR036410">
    <property type="entry name" value="HSP_DnaJ_Cys-rich_dom_sf"/>
</dbReference>
<evidence type="ECO:0000256" key="11">
    <source>
        <dbReference type="PROSITE-ProRule" id="PRU00546"/>
    </source>
</evidence>
<keyword evidence="2 10" id="KW-0479">Metal-binding</keyword>
<dbReference type="EMBL" id="DXHS01000076">
    <property type="protein sequence ID" value="HIW02683.1"/>
    <property type="molecule type" value="Genomic_DNA"/>
</dbReference>
<evidence type="ECO:0000256" key="5">
    <source>
        <dbReference type="ARBA" id="ARBA00022833"/>
    </source>
</evidence>
<dbReference type="GO" id="GO:0006260">
    <property type="term" value="P:DNA replication"/>
    <property type="evidence" value="ECO:0007669"/>
    <property type="project" value="UniProtKB-KW"/>
</dbReference>
<keyword evidence="1 10" id="KW-0235">DNA replication</keyword>
<comment type="function">
    <text evidence="7 10">Participates actively in the response to hyperosmotic and heat shock by preventing the aggregation of stress-denatured proteins and by disaggregating proteins, also in an autonomous, DnaK-independent fashion. Unfolded proteins bind initially to DnaJ; upon interaction with the DnaJ-bound protein, DnaK hydrolyzes its bound ATP, resulting in the formation of a stable complex. GrpE releases ADP from DnaK; ATP binding to DnaK triggers the release of the substrate protein, thus completing the reaction cycle. Several rounds of ATP-dependent interactions between DnaJ, DnaK and GrpE are required for fully efficient folding. Also involved, together with DnaK and GrpE, in the DNA replication of plasmids through activation of initiation proteins.</text>
</comment>
<feature type="binding site" evidence="10">
    <location>
        <position position="173"/>
    </location>
    <ligand>
        <name>Zn(2+)</name>
        <dbReference type="ChEBI" id="CHEBI:29105"/>
        <label>2</label>
    </ligand>
</feature>
<feature type="binding site" evidence="10">
    <location>
        <position position="170"/>
    </location>
    <ligand>
        <name>Zn(2+)</name>
        <dbReference type="ChEBI" id="CHEBI:29105"/>
        <label>2</label>
    </ligand>
</feature>
<dbReference type="SUPFAM" id="SSF46565">
    <property type="entry name" value="Chaperone J-domain"/>
    <property type="match status" value="1"/>
</dbReference>
<dbReference type="PANTHER" id="PTHR43096:SF10">
    <property type="entry name" value="CHAPERONE PROTEIN DNAJ A6, CHLOROPLASTIC"/>
    <property type="match status" value="1"/>
</dbReference>
<evidence type="ECO:0000256" key="10">
    <source>
        <dbReference type="HAMAP-Rule" id="MF_01152"/>
    </source>
</evidence>
<dbReference type="PRINTS" id="PR00625">
    <property type="entry name" value="JDOMAIN"/>
</dbReference>
<dbReference type="PROSITE" id="PS50076">
    <property type="entry name" value="DNAJ_2"/>
    <property type="match status" value="1"/>
</dbReference>
<evidence type="ECO:0000256" key="3">
    <source>
        <dbReference type="ARBA" id="ARBA00022737"/>
    </source>
</evidence>
<feature type="repeat" description="CXXCXGXG motif" evidence="10">
    <location>
        <begin position="196"/>
        <end position="203"/>
    </location>
</feature>
<feature type="zinc finger region" description="CR-type" evidence="11">
    <location>
        <begin position="140"/>
        <end position="222"/>
    </location>
</feature>
<evidence type="ECO:0000256" key="7">
    <source>
        <dbReference type="ARBA" id="ARBA00053423"/>
    </source>
</evidence>
<dbReference type="SMART" id="SM00271">
    <property type="entry name" value="DnaJ"/>
    <property type="match status" value="1"/>
</dbReference>
<dbReference type="InterPro" id="IPR008971">
    <property type="entry name" value="HSP40/DnaJ_pept-bd"/>
</dbReference>
<dbReference type="FunFam" id="1.10.287.110:FF:000034">
    <property type="entry name" value="Chaperone protein DnaJ"/>
    <property type="match status" value="1"/>
</dbReference>
<dbReference type="InterPro" id="IPR001623">
    <property type="entry name" value="DnaJ_domain"/>
</dbReference>
<gene>
    <name evidence="10 14" type="primary">dnaJ</name>
    <name evidence="14" type="ORF">H9892_05025</name>
</gene>
<dbReference type="GO" id="GO:0031072">
    <property type="term" value="F:heat shock protein binding"/>
    <property type="evidence" value="ECO:0007669"/>
    <property type="project" value="InterPro"/>
</dbReference>
<dbReference type="SUPFAM" id="SSF49493">
    <property type="entry name" value="HSP40/DnaJ peptide-binding domain"/>
    <property type="match status" value="2"/>
</dbReference>
<feature type="binding site" evidence="10">
    <location>
        <position position="153"/>
    </location>
    <ligand>
        <name>Zn(2+)</name>
        <dbReference type="ChEBI" id="CHEBI:29105"/>
        <label>1</label>
    </ligand>
</feature>
<evidence type="ECO:0000313" key="15">
    <source>
        <dbReference type="Proteomes" id="UP000823990"/>
    </source>
</evidence>
<dbReference type="InterPro" id="IPR036869">
    <property type="entry name" value="J_dom_sf"/>
</dbReference>
<dbReference type="Pfam" id="PF00226">
    <property type="entry name" value="DnaJ"/>
    <property type="match status" value="1"/>
</dbReference>
<evidence type="ECO:0000313" key="14">
    <source>
        <dbReference type="EMBL" id="HIW02683.1"/>
    </source>
</evidence>
<feature type="repeat" description="CXXCXGXG motif" evidence="10">
    <location>
        <begin position="210"/>
        <end position="217"/>
    </location>
</feature>
<feature type="domain" description="CR-type" evidence="13">
    <location>
        <begin position="140"/>
        <end position="222"/>
    </location>
</feature>
<dbReference type="Pfam" id="PF00684">
    <property type="entry name" value="DnaJ_CXXCXGXG"/>
    <property type="match status" value="1"/>
</dbReference>
<dbReference type="AlphaFoldDB" id="A0A9D1Q1W9"/>
<dbReference type="InterPro" id="IPR001305">
    <property type="entry name" value="HSP_DnaJ_Cys-rich_dom"/>
</dbReference>
<comment type="caution">
    <text evidence="14">The sequence shown here is derived from an EMBL/GenBank/DDBJ whole genome shotgun (WGS) entry which is preliminary data.</text>
</comment>
<dbReference type="GO" id="GO:0009408">
    <property type="term" value="P:response to heat"/>
    <property type="evidence" value="ECO:0007669"/>
    <property type="project" value="InterPro"/>
</dbReference>
<evidence type="ECO:0000256" key="8">
    <source>
        <dbReference type="ARBA" id="ARBA00061004"/>
    </source>
</evidence>
<evidence type="ECO:0000259" key="12">
    <source>
        <dbReference type="PROSITE" id="PS50076"/>
    </source>
</evidence>
<dbReference type="CDD" id="cd10747">
    <property type="entry name" value="DnaJ_C"/>
    <property type="match status" value="1"/>
</dbReference>
<dbReference type="Proteomes" id="UP000823990">
    <property type="component" value="Unassembled WGS sequence"/>
</dbReference>
<reference evidence="14" key="2">
    <citation type="submission" date="2021-04" db="EMBL/GenBank/DDBJ databases">
        <authorList>
            <person name="Gilroy R."/>
        </authorList>
    </citation>
    <scope>NUCLEOTIDE SEQUENCE</scope>
    <source>
        <strain evidence="14">12435</strain>
    </source>
</reference>
<dbReference type="Gene3D" id="2.60.260.20">
    <property type="entry name" value="Urease metallochaperone UreE, N-terminal domain"/>
    <property type="match status" value="2"/>
</dbReference>
<comment type="subcellular location">
    <subcellularLocation>
        <location evidence="10">Cytoplasm</location>
    </subcellularLocation>
</comment>
<organism evidence="14 15">
    <name type="scientific">Candidatus Protoclostridium stercorigallinarum</name>
    <dbReference type="NCBI Taxonomy" id="2838741"/>
    <lineage>
        <taxon>Bacteria</taxon>
        <taxon>Bacillati</taxon>
        <taxon>Bacillota</taxon>
        <taxon>Clostridia</taxon>
        <taxon>Candidatus Protoclostridium</taxon>
    </lineage>
</organism>
<dbReference type="Gene3D" id="2.10.230.10">
    <property type="entry name" value="Heat shock protein DnaJ, cysteine-rich domain"/>
    <property type="match status" value="1"/>
</dbReference>
<feature type="binding site" evidence="10">
    <location>
        <position position="210"/>
    </location>
    <ligand>
        <name>Zn(2+)</name>
        <dbReference type="ChEBI" id="CHEBI:29105"/>
        <label>1</label>
    </ligand>
</feature>
<dbReference type="FunFam" id="2.60.260.20:FF:000005">
    <property type="entry name" value="Chaperone protein dnaJ 1, mitochondrial"/>
    <property type="match status" value="1"/>
</dbReference>
<dbReference type="InterPro" id="IPR012724">
    <property type="entry name" value="DnaJ"/>
</dbReference>
<keyword evidence="3 10" id="KW-0677">Repeat</keyword>
<dbReference type="PANTHER" id="PTHR43096">
    <property type="entry name" value="DNAJ HOMOLOG 1, MITOCHONDRIAL-RELATED"/>
    <property type="match status" value="1"/>
</dbReference>
<dbReference type="Pfam" id="PF01556">
    <property type="entry name" value="DnaJ_C"/>
    <property type="match status" value="1"/>
</dbReference>
<dbReference type="GO" id="GO:0005524">
    <property type="term" value="F:ATP binding"/>
    <property type="evidence" value="ECO:0007669"/>
    <property type="project" value="InterPro"/>
</dbReference>
<dbReference type="Gene3D" id="1.10.287.110">
    <property type="entry name" value="DnaJ domain"/>
    <property type="match status" value="1"/>
</dbReference>
<comment type="subunit">
    <text evidence="10">Homodimer.</text>
</comment>
<dbReference type="SUPFAM" id="SSF57938">
    <property type="entry name" value="DnaJ/Hsp40 cysteine-rich domain"/>
    <property type="match status" value="1"/>
</dbReference>
<feature type="binding site" evidence="10">
    <location>
        <position position="196"/>
    </location>
    <ligand>
        <name>Zn(2+)</name>
        <dbReference type="ChEBI" id="CHEBI:29105"/>
        <label>2</label>
    </ligand>
</feature>
<comment type="domain">
    <text evidence="10">The J domain is necessary and sufficient to stimulate DnaK ATPase activity. Zinc center 1 plays an important role in the autonomous, DnaK-independent chaperone activity of DnaJ. Zinc center 2 is essential for interaction with DnaK and for DnaJ activity.</text>
</comment>
<dbReference type="CDD" id="cd06257">
    <property type="entry name" value="DnaJ"/>
    <property type="match status" value="1"/>
</dbReference>
<keyword evidence="6 10" id="KW-0143">Chaperone</keyword>
<dbReference type="HAMAP" id="MF_01152">
    <property type="entry name" value="DnaJ"/>
    <property type="match status" value="1"/>
</dbReference>
<keyword evidence="14" id="KW-0560">Oxidoreductase</keyword>
<evidence type="ECO:0000256" key="9">
    <source>
        <dbReference type="ARBA" id="ARBA00067609"/>
    </source>
</evidence>
<dbReference type="GO" id="GO:0016491">
    <property type="term" value="F:oxidoreductase activity"/>
    <property type="evidence" value="ECO:0007669"/>
    <property type="project" value="UniProtKB-KW"/>
</dbReference>
<dbReference type="GO" id="GO:0051082">
    <property type="term" value="F:unfolded protein binding"/>
    <property type="evidence" value="ECO:0007669"/>
    <property type="project" value="UniProtKB-UniRule"/>
</dbReference>
<feature type="binding site" evidence="10">
    <location>
        <position position="213"/>
    </location>
    <ligand>
        <name>Zn(2+)</name>
        <dbReference type="ChEBI" id="CHEBI:29105"/>
        <label>1</label>
    </ligand>
</feature>
<dbReference type="CDD" id="cd10719">
    <property type="entry name" value="DnaJ_zf"/>
    <property type="match status" value="1"/>
</dbReference>
<keyword evidence="4 10" id="KW-0863">Zinc-finger</keyword>
<dbReference type="GO" id="GO:0008270">
    <property type="term" value="F:zinc ion binding"/>
    <property type="evidence" value="ECO:0007669"/>
    <property type="project" value="UniProtKB-UniRule"/>
</dbReference>
<feature type="binding site" evidence="10">
    <location>
        <position position="156"/>
    </location>
    <ligand>
        <name>Zn(2+)</name>
        <dbReference type="ChEBI" id="CHEBI:29105"/>
        <label>1</label>
    </ligand>
</feature>
<name>A0A9D1Q1W9_9FIRM</name>
<dbReference type="PROSITE" id="PS00636">
    <property type="entry name" value="DNAJ_1"/>
    <property type="match status" value="1"/>
</dbReference>
<dbReference type="NCBIfam" id="TIGR02349">
    <property type="entry name" value="DnaJ_bact"/>
    <property type="match status" value="1"/>
</dbReference>
<evidence type="ECO:0000256" key="1">
    <source>
        <dbReference type="ARBA" id="ARBA00022705"/>
    </source>
</evidence>
<feature type="repeat" description="CXXCXGXG motif" evidence="10">
    <location>
        <begin position="153"/>
        <end position="160"/>
    </location>
</feature>
<dbReference type="GO" id="GO:0005737">
    <property type="term" value="C:cytoplasm"/>
    <property type="evidence" value="ECO:0007669"/>
    <property type="project" value="UniProtKB-SubCell"/>
</dbReference>
<keyword evidence="5 10" id="KW-0862">Zinc</keyword>
<comment type="cofactor">
    <cofactor evidence="10">
        <name>Zn(2+)</name>
        <dbReference type="ChEBI" id="CHEBI:29105"/>
    </cofactor>
    <text evidence="10">Binds 2 Zn(2+) ions per monomer.</text>
</comment>
<sequence>MADDKKRDYYEVLGVSKTATDDEIKKAYRDLAKKYHPDLHPGDKEAEAKFKEASEAYSVLSDADKRRQYDAVGHAGMNGGFGGFDAGSYSDMFSGFGDIFGDIFGMFGGRGRGNARPTGPVQGKDSTYVLRITFQEAVFGCEKEIELAYKAECRACHGTGGKDGEKPVTCPTCGGTGEVVSSQRTPFGMISRTSRCTDCGGSGMKVAHRCPECGGTGYTNTRKRLKVRIPAGIDNGQGVRVRGEGEPGMNGGGRGDLIVEVVVRSDPEFRREGTDIYSTVSVPYPTMVMGGDISVKTVDGEVTCKVAQGTQTGTRVRIKGKGVPRVNGVGRGDHFVTLNVDVPVSLTADQKAALKNYRDSLSAQPGKKKFFGK</sequence>
<evidence type="ECO:0000256" key="4">
    <source>
        <dbReference type="ARBA" id="ARBA00022771"/>
    </source>
</evidence>
<feature type="domain" description="J" evidence="12">
    <location>
        <begin position="8"/>
        <end position="73"/>
    </location>
</feature>
<comment type="similarity">
    <text evidence="8 10">Belongs to the DnaJ family.</text>
</comment>
<keyword evidence="10" id="KW-0346">Stress response</keyword>
<evidence type="ECO:0000259" key="13">
    <source>
        <dbReference type="PROSITE" id="PS51188"/>
    </source>
</evidence>
<dbReference type="NCBIfam" id="NF008035">
    <property type="entry name" value="PRK10767.1"/>
    <property type="match status" value="1"/>
</dbReference>
<dbReference type="GO" id="GO:0042026">
    <property type="term" value="P:protein refolding"/>
    <property type="evidence" value="ECO:0007669"/>
    <property type="project" value="TreeGrafter"/>
</dbReference>
<dbReference type="InterPro" id="IPR002939">
    <property type="entry name" value="DnaJ_C"/>
</dbReference>
<evidence type="ECO:0000256" key="6">
    <source>
        <dbReference type="ARBA" id="ARBA00023186"/>
    </source>
</evidence>
<accession>A0A9D1Q1W9</accession>
<keyword evidence="10" id="KW-0963">Cytoplasm</keyword>
<dbReference type="FunFam" id="2.10.230.10:FF:000002">
    <property type="entry name" value="Molecular chaperone DnaJ"/>
    <property type="match status" value="1"/>
</dbReference>
<evidence type="ECO:0000256" key="2">
    <source>
        <dbReference type="ARBA" id="ARBA00022723"/>
    </source>
</evidence>
<feature type="repeat" description="CXXCXGXG motif" evidence="10">
    <location>
        <begin position="170"/>
        <end position="177"/>
    </location>
</feature>
<dbReference type="InterPro" id="IPR018253">
    <property type="entry name" value="DnaJ_domain_CS"/>
</dbReference>
<proteinExistence type="inferred from homology"/>
<reference evidence="14" key="1">
    <citation type="journal article" date="2021" name="PeerJ">
        <title>Extensive microbial diversity within the chicken gut microbiome revealed by metagenomics and culture.</title>
        <authorList>
            <person name="Gilroy R."/>
            <person name="Ravi A."/>
            <person name="Getino M."/>
            <person name="Pursley I."/>
            <person name="Horton D.L."/>
            <person name="Alikhan N.F."/>
            <person name="Baker D."/>
            <person name="Gharbi K."/>
            <person name="Hall N."/>
            <person name="Watson M."/>
            <person name="Adriaenssens E.M."/>
            <person name="Foster-Nyarko E."/>
            <person name="Jarju S."/>
            <person name="Secka A."/>
            <person name="Antonio M."/>
            <person name="Oren A."/>
            <person name="Chaudhuri R.R."/>
            <person name="La Ragione R."/>
            <person name="Hildebrand F."/>
            <person name="Pallen M.J."/>
        </authorList>
    </citation>
    <scope>NUCLEOTIDE SEQUENCE</scope>
    <source>
        <strain evidence="14">12435</strain>
    </source>
</reference>